<keyword evidence="8" id="KW-0472">Membrane</keyword>
<keyword evidence="10" id="KW-1185">Reference proteome</keyword>
<keyword evidence="4" id="KW-0812">Transmembrane</keyword>
<evidence type="ECO:0000256" key="3">
    <source>
        <dbReference type="ARBA" id="ARBA00022448"/>
    </source>
</evidence>
<sequence length="123" mass="13678">MTRHIESESTHLLCHSASTDSSATIVSIDSDDSEDSTMSSTTTATTTTTYGTLSTFPRIDLSKPRYDQSTYLGRVRHFIKITSPLNLLVTPHRLEGAKTLIADYNSGRLPPNYDPSKLWRAKE</sequence>
<dbReference type="GO" id="GO:0015075">
    <property type="term" value="F:monoatomic ion transmembrane transporter activity"/>
    <property type="evidence" value="ECO:0007669"/>
    <property type="project" value="InterPro"/>
</dbReference>
<reference evidence="9" key="1">
    <citation type="journal article" date="2020" name="Fungal Divers.">
        <title>Resolving the Mortierellaceae phylogeny through synthesis of multi-gene phylogenetics and phylogenomics.</title>
        <authorList>
            <person name="Vandepol N."/>
            <person name="Liber J."/>
            <person name="Desiro A."/>
            <person name="Na H."/>
            <person name="Kennedy M."/>
            <person name="Barry K."/>
            <person name="Grigoriev I.V."/>
            <person name="Miller A.N."/>
            <person name="O'Donnell K."/>
            <person name="Stajich J.E."/>
            <person name="Bonito G."/>
        </authorList>
    </citation>
    <scope>NUCLEOTIDE SEQUENCE</scope>
    <source>
        <strain evidence="9">KOD1015</strain>
    </source>
</reference>
<evidence type="ECO:0000256" key="2">
    <source>
        <dbReference type="ARBA" id="ARBA00005974"/>
    </source>
</evidence>
<dbReference type="AlphaFoldDB" id="A0A9P6K8Z5"/>
<feature type="non-terminal residue" evidence="9">
    <location>
        <position position="1"/>
    </location>
</feature>
<dbReference type="GO" id="GO:1990542">
    <property type="term" value="P:mitochondrial transmembrane transport"/>
    <property type="evidence" value="ECO:0007669"/>
    <property type="project" value="TreeGrafter"/>
</dbReference>
<evidence type="ECO:0000313" key="10">
    <source>
        <dbReference type="Proteomes" id="UP000780801"/>
    </source>
</evidence>
<dbReference type="Proteomes" id="UP000780801">
    <property type="component" value="Unassembled WGS sequence"/>
</dbReference>
<keyword evidence="7" id="KW-0496">Mitochondrion</keyword>
<evidence type="ECO:0000256" key="4">
    <source>
        <dbReference type="ARBA" id="ARBA00022692"/>
    </source>
</evidence>
<protein>
    <submittedName>
        <fullName evidence="9">Uncharacterized protein</fullName>
    </submittedName>
</protein>
<keyword evidence="5" id="KW-0029">Amino-acid transport</keyword>
<dbReference type="InterPro" id="IPR004686">
    <property type="entry name" value="Mtc"/>
</dbReference>
<dbReference type="OrthoDB" id="2334502at2759"/>
<evidence type="ECO:0000256" key="5">
    <source>
        <dbReference type="ARBA" id="ARBA00022970"/>
    </source>
</evidence>
<evidence type="ECO:0000313" key="9">
    <source>
        <dbReference type="EMBL" id="KAF9570472.1"/>
    </source>
</evidence>
<gene>
    <name evidence="9" type="ORF">BGW38_008740</name>
</gene>
<comment type="similarity">
    <text evidence="2">Belongs to the sideroflexin family.</text>
</comment>
<keyword evidence="3" id="KW-0813">Transport</keyword>
<evidence type="ECO:0000256" key="8">
    <source>
        <dbReference type="ARBA" id="ARBA00023136"/>
    </source>
</evidence>
<dbReference type="PANTHER" id="PTHR11153:SF6">
    <property type="entry name" value="SIDEROFLEXIN-5"/>
    <property type="match status" value="1"/>
</dbReference>
<proteinExistence type="inferred from homology"/>
<comment type="subcellular location">
    <subcellularLocation>
        <location evidence="1">Mitochondrion membrane</location>
        <topology evidence="1">Multi-pass membrane protein</topology>
    </subcellularLocation>
</comment>
<dbReference type="EMBL" id="JAABOA010006109">
    <property type="protein sequence ID" value="KAF9570472.1"/>
    <property type="molecule type" value="Genomic_DNA"/>
</dbReference>
<name>A0A9P6K8Z5_9FUNG</name>
<evidence type="ECO:0000256" key="6">
    <source>
        <dbReference type="ARBA" id="ARBA00022989"/>
    </source>
</evidence>
<organism evidence="9 10">
    <name type="scientific">Lunasporangiospora selenospora</name>
    <dbReference type="NCBI Taxonomy" id="979761"/>
    <lineage>
        <taxon>Eukaryota</taxon>
        <taxon>Fungi</taxon>
        <taxon>Fungi incertae sedis</taxon>
        <taxon>Mucoromycota</taxon>
        <taxon>Mortierellomycotina</taxon>
        <taxon>Mortierellomycetes</taxon>
        <taxon>Mortierellales</taxon>
        <taxon>Mortierellaceae</taxon>
        <taxon>Lunasporangiospora</taxon>
    </lineage>
</organism>
<dbReference type="GO" id="GO:0006865">
    <property type="term" value="P:amino acid transport"/>
    <property type="evidence" value="ECO:0007669"/>
    <property type="project" value="UniProtKB-KW"/>
</dbReference>
<evidence type="ECO:0000256" key="1">
    <source>
        <dbReference type="ARBA" id="ARBA00004225"/>
    </source>
</evidence>
<dbReference type="PANTHER" id="PTHR11153">
    <property type="entry name" value="SIDEROFLEXIN"/>
    <property type="match status" value="1"/>
</dbReference>
<dbReference type="Pfam" id="PF03820">
    <property type="entry name" value="SFXNs"/>
    <property type="match status" value="1"/>
</dbReference>
<evidence type="ECO:0000256" key="7">
    <source>
        <dbReference type="ARBA" id="ARBA00023128"/>
    </source>
</evidence>
<keyword evidence="6" id="KW-1133">Transmembrane helix</keyword>
<dbReference type="GO" id="GO:0005743">
    <property type="term" value="C:mitochondrial inner membrane"/>
    <property type="evidence" value="ECO:0007669"/>
    <property type="project" value="TreeGrafter"/>
</dbReference>
<accession>A0A9P6K8Z5</accession>
<comment type="caution">
    <text evidence="9">The sequence shown here is derived from an EMBL/GenBank/DDBJ whole genome shotgun (WGS) entry which is preliminary data.</text>
</comment>